<proteinExistence type="predicted"/>
<evidence type="ECO:0000313" key="1">
    <source>
        <dbReference type="EMBL" id="GBM03661.1"/>
    </source>
</evidence>
<protein>
    <submittedName>
        <fullName evidence="1">Uncharacterized protein</fullName>
    </submittedName>
</protein>
<accession>A0A4Y2CGX7</accession>
<evidence type="ECO:0000313" key="2">
    <source>
        <dbReference type="Proteomes" id="UP000499080"/>
    </source>
</evidence>
<sequence length="121" mass="13801">MAKCCVCSSEITATLEALEKTNIISGALFSPCRSKLLPSFIGIILFRRKEMTIEGGRKEEKFAGMKNGHQRCVWLFGRRLSSEGLPIFYEMKSHKASVLRRVVTKDRLSIMKKEQHPDPDR</sequence>
<gene>
    <name evidence="1" type="ORF">AVEN_134895_1</name>
</gene>
<comment type="caution">
    <text evidence="1">The sequence shown here is derived from an EMBL/GenBank/DDBJ whole genome shotgun (WGS) entry which is preliminary data.</text>
</comment>
<dbReference type="EMBL" id="BGPR01000194">
    <property type="protein sequence ID" value="GBM03661.1"/>
    <property type="molecule type" value="Genomic_DNA"/>
</dbReference>
<organism evidence="1 2">
    <name type="scientific">Araneus ventricosus</name>
    <name type="common">Orbweaver spider</name>
    <name type="synonym">Epeira ventricosa</name>
    <dbReference type="NCBI Taxonomy" id="182803"/>
    <lineage>
        <taxon>Eukaryota</taxon>
        <taxon>Metazoa</taxon>
        <taxon>Ecdysozoa</taxon>
        <taxon>Arthropoda</taxon>
        <taxon>Chelicerata</taxon>
        <taxon>Arachnida</taxon>
        <taxon>Araneae</taxon>
        <taxon>Araneomorphae</taxon>
        <taxon>Entelegynae</taxon>
        <taxon>Araneoidea</taxon>
        <taxon>Araneidae</taxon>
        <taxon>Araneus</taxon>
    </lineage>
</organism>
<keyword evidence="2" id="KW-1185">Reference proteome</keyword>
<dbReference type="Proteomes" id="UP000499080">
    <property type="component" value="Unassembled WGS sequence"/>
</dbReference>
<dbReference type="AlphaFoldDB" id="A0A4Y2CGX7"/>
<name>A0A4Y2CGX7_ARAVE</name>
<reference evidence="1 2" key="1">
    <citation type="journal article" date="2019" name="Sci. Rep.">
        <title>Orb-weaving spider Araneus ventricosus genome elucidates the spidroin gene catalogue.</title>
        <authorList>
            <person name="Kono N."/>
            <person name="Nakamura H."/>
            <person name="Ohtoshi R."/>
            <person name="Moran D.A.P."/>
            <person name="Shinohara A."/>
            <person name="Yoshida Y."/>
            <person name="Fujiwara M."/>
            <person name="Mori M."/>
            <person name="Tomita M."/>
            <person name="Arakawa K."/>
        </authorList>
    </citation>
    <scope>NUCLEOTIDE SEQUENCE [LARGE SCALE GENOMIC DNA]</scope>
</reference>